<reference evidence="2 3" key="1">
    <citation type="submission" date="2015-08" db="EMBL/GenBank/DDBJ databases">
        <title>Emmonsia species relationships and genome sequence.</title>
        <authorList>
            <person name="Cuomo C.A."/>
            <person name="Schwartz I.S."/>
            <person name="Kenyon C."/>
            <person name="De Hoog G.S."/>
            <person name="Govender N.P."/>
            <person name="Botha A."/>
            <person name="Moreno L."/>
            <person name="De Vries M."/>
            <person name="Munoz J.F."/>
            <person name="Stielow J.B."/>
        </authorList>
    </citation>
    <scope>NUCLEOTIDE SEQUENCE [LARGE SCALE GENOMIC DNA]</scope>
    <source>
        <strain evidence="2 3">EI222</strain>
    </source>
</reference>
<proteinExistence type="predicted"/>
<dbReference type="EMBL" id="LGTZ01002316">
    <property type="protein sequence ID" value="OJD15536.1"/>
    <property type="molecule type" value="Genomic_DNA"/>
</dbReference>
<dbReference type="AlphaFoldDB" id="A0A1J9PGI4"/>
<feature type="region of interest" description="Disordered" evidence="1">
    <location>
        <begin position="1"/>
        <end position="29"/>
    </location>
</feature>
<dbReference type="Proteomes" id="UP000242791">
    <property type="component" value="Unassembled WGS sequence"/>
</dbReference>
<keyword evidence="3" id="KW-1185">Reference proteome</keyword>
<evidence type="ECO:0000313" key="3">
    <source>
        <dbReference type="Proteomes" id="UP000242791"/>
    </source>
</evidence>
<feature type="compositionally biased region" description="Acidic residues" evidence="1">
    <location>
        <begin position="165"/>
        <end position="174"/>
    </location>
</feature>
<feature type="compositionally biased region" description="Basic and acidic residues" evidence="1">
    <location>
        <begin position="124"/>
        <end position="136"/>
    </location>
</feature>
<comment type="caution">
    <text evidence="2">The sequence shown here is derived from an EMBL/GenBank/DDBJ whole genome shotgun (WGS) entry which is preliminary data.</text>
</comment>
<dbReference type="VEuPathDB" id="FungiDB:ACJ73_08974"/>
<feature type="region of interest" description="Disordered" evidence="1">
    <location>
        <begin position="75"/>
        <end position="174"/>
    </location>
</feature>
<protein>
    <submittedName>
        <fullName evidence="2">Uncharacterized protein</fullName>
    </submittedName>
</protein>
<gene>
    <name evidence="2" type="ORF">ACJ73_08974</name>
</gene>
<feature type="compositionally biased region" description="Basic and acidic residues" evidence="1">
    <location>
        <begin position="18"/>
        <end position="29"/>
    </location>
</feature>
<evidence type="ECO:0000313" key="2">
    <source>
        <dbReference type="EMBL" id="OJD15536.1"/>
    </source>
</evidence>
<feature type="compositionally biased region" description="Polar residues" evidence="1">
    <location>
        <begin position="78"/>
        <end position="101"/>
    </location>
</feature>
<evidence type="ECO:0000256" key="1">
    <source>
        <dbReference type="SAM" id="MobiDB-lite"/>
    </source>
</evidence>
<name>A0A1J9PGI4_9EURO</name>
<sequence length="200" mass="21492">MSDPGEGPAHPMSFDIDDNPRGTWEPHDKLKEDVPDLLRKFYQIRYTTTPLSFGIFEKVSTLGSHTHALCETARPLSNFDNGNNFRGNTWNQPRGASNQSKGADGGGANATGNAPSKPSSPLRTGRDPRSFRDNFVRRPPAFGNPRNSNRGPTANPAVHFADGEANSDNDTDPDEAEIAAASEAIHFESATVSPGSESGN</sequence>
<organism evidence="2 3">
    <name type="scientific">Blastomyces percursus</name>
    <dbReference type="NCBI Taxonomy" id="1658174"/>
    <lineage>
        <taxon>Eukaryota</taxon>
        <taxon>Fungi</taxon>
        <taxon>Dikarya</taxon>
        <taxon>Ascomycota</taxon>
        <taxon>Pezizomycotina</taxon>
        <taxon>Eurotiomycetes</taxon>
        <taxon>Eurotiomycetidae</taxon>
        <taxon>Onygenales</taxon>
        <taxon>Ajellomycetaceae</taxon>
        <taxon>Blastomyces</taxon>
    </lineage>
</organism>
<accession>A0A1J9PGI4</accession>